<keyword evidence="7" id="KW-1185">Reference proteome</keyword>
<dbReference type="OrthoDB" id="1562405at2759"/>
<keyword evidence="2" id="KW-1133">Transmembrane helix</keyword>
<dbReference type="EMBL" id="CP014586">
    <property type="protein sequence ID" value="ANZ76615.1"/>
    <property type="molecule type" value="Genomic_DNA"/>
</dbReference>
<evidence type="ECO:0000313" key="6">
    <source>
        <dbReference type="EMBL" id="ANZ76615.1"/>
    </source>
</evidence>
<feature type="region of interest" description="Disordered" evidence="1">
    <location>
        <begin position="1820"/>
        <end position="1857"/>
    </location>
</feature>
<name>A0A1B2JFJ5_PICPA</name>
<organism evidence="6 7">
    <name type="scientific">Komagataella pastoris</name>
    <name type="common">Yeast</name>
    <name type="synonym">Pichia pastoris</name>
    <dbReference type="NCBI Taxonomy" id="4922"/>
    <lineage>
        <taxon>Eukaryota</taxon>
        <taxon>Fungi</taxon>
        <taxon>Dikarya</taxon>
        <taxon>Ascomycota</taxon>
        <taxon>Saccharomycotina</taxon>
        <taxon>Pichiomycetes</taxon>
        <taxon>Pichiales</taxon>
        <taxon>Pichiaceae</taxon>
        <taxon>Komagataella</taxon>
    </lineage>
</organism>
<evidence type="ECO:0000259" key="4">
    <source>
        <dbReference type="SMART" id="SM01215"/>
    </source>
</evidence>
<keyword evidence="2" id="KW-0812">Transmembrane</keyword>
<feature type="transmembrane region" description="Helical" evidence="2">
    <location>
        <begin position="20"/>
        <end position="38"/>
    </location>
</feature>
<evidence type="ECO:0000256" key="1">
    <source>
        <dbReference type="SAM" id="MobiDB-lite"/>
    </source>
</evidence>
<dbReference type="InterPro" id="IPR019449">
    <property type="entry name" value="FMP27_WPPW_RBG"/>
</dbReference>
<feature type="domain" description="FMP27/BLTP2/Hobbit GFWDK motif-containing RBG unit" evidence="3">
    <location>
        <begin position="1278"/>
        <end position="1431"/>
    </location>
</feature>
<evidence type="ECO:0000313" key="7">
    <source>
        <dbReference type="Proteomes" id="UP000094565"/>
    </source>
</evidence>
<dbReference type="SMART" id="SM01215">
    <property type="entry name" value="Fmp27_SW"/>
    <property type="match status" value="1"/>
</dbReference>
<feature type="region of interest" description="Disordered" evidence="1">
    <location>
        <begin position="2416"/>
        <end position="2455"/>
    </location>
</feature>
<feature type="compositionally biased region" description="Low complexity" evidence="1">
    <location>
        <begin position="2439"/>
        <end position="2449"/>
    </location>
</feature>
<dbReference type="PANTHER" id="PTHR15678:SF15">
    <property type="entry name" value="PROTEIN FMP27, MITOCHONDRIAL"/>
    <property type="match status" value="1"/>
</dbReference>
<sequence length="2571" mass="294860">MPFENPLGDIFFLEVVPLPKVKIVFLGFLFLWLAFYFVKCMVQCQLGLKVSILSLLRGRLTNIVYSDSGFSVSIESIKIRLNWFQRKEQFLLITLSQVKIEIISLTNTNSAEQNVHYKHRNEVPQYDFKEYLYFYPKNLWKKRIVSFFLRHVSNFTIAIKTISVTYHDHPELQIFCHQLSSKASFTHIPTPSNTLALRISLLVELDRLFLEATDQFSTQTLVERITLKTPILLDLEKGVLSEVAPILMIHSMKVPYYRLLILFQKNLKLFSKTNTASNSKSQVAHKMAFKERLEKELKTIQFFKKLFSKVEILVNDLSFDCVPIIRHDDFRLAHCLSFLQDNNVIFLNFGFKSINFYLSKQQPTDTGYDIHFDRPAKPLRLMISLLESVIEADFANTNYFQPHDLDYSKIFELLRVPNITFTTHLSGFSEAFRFLDLGVLSKTQWLSNLIVSNPILDVGTDQLAFVISSFFKLRRTAQATKNNKLDREESTFSKYFFFSSNIWPHLSFNVLIRDPMLVLKRINTKSNMSNLAIASFSIVELDLESLRDIGPNGTLIYELASKVKASGFKITVDNKIFDHSKSRDYSNINDYLKFSPSSTIIAQIEIAALKSHLKVIPKLDCKTELSIVTAKLTLPKLTIFDSFCAIIDDVRYNLYDEMQASYSSPNSIHESSTDIKSIIFSQLPEWFSSVKLNVSNFYLLLASRSLLIPKELASQMYIENVEDYVDRSLRQFSVYLSLFNAELLNSRMDDRSQASPLKSSTGSSNNDDDSEGSQEYYSKYIKGGESPSDNEDQYCHWRFDSMLSSLSSTVHHENHKGNSLKRSRICTINQIIIQAKSIKLPEESPSVKVFFKFGQINAHITLTAMFILLSAISLLKSTMIQSLMELFKQQGSTDAGKDSSLKKVELGDRVILNCLVDSYRVKLGMSNDFNTLIDGSKLRMVYDENQNVIIKNTLFRLHIESPAVKGYWAQFVNIQKATLTIHLRKLLDPKDSKSHVVEGSNLGFRLNIPNQFVFHQLFDNMITSSKIIQHLLFSLTSDSIDDILKAHPVEPMKFPNCKFTSARLVLTMEDDPFEAELGMIYKLGLIEQKARLAKRKSFIEMAKVYMNAVYDADLEQTIEQIEFELLNPLIPPTDSLDTKTMPICSLHAEGISEMKRGLRSKLYRLKKQISLAWISTIKLCKLQMKKTIIKNSKFLYGPLGNAISDEFDRKLIAELISSPLVTLILERPTIIIQKPTFSSLTDYLYRVGKGLPSDTKYGILAPMNLNVSLNELRIHLKDFPLPMLYIPKAETGNTLELSGNLVIAEQYFEGPASVRNVYVPLVRNATEEKNGKFYSLTLLKTIASVKIFTELGLIINGKFPTKISWCISYKPAIQQVMTNLDAFSKPQLDPSPKIGFWDKVRSILHGKLIVNFEEESFLHFCIKGSRSPYELLNEAAGFVLVFERNICLSINKDNHSTELITVEAGKVLWGIPNHLSEPLLVWCAETKNSVFLPTSKAFITDTVYYFFLNSVTENDKPFISKLKGEFFEKINIKLTGQVRFVFGFLFERLGENCKRTTELLPHYKVKMNNPKFVDNLDTYDAYKGFRSDFIHLTISLHSNEASEHSRNSIHLSPATFSLFFKWWKLFNGVLALPIRSGKLFNTRGKSQKFSDYLYTIKYQFLIEPLYIAHVYRDREFSDEDTIGAIGFLGKVDKFVVDLHQRKEAVLKQNQKLELSEKIFKMRMYLGEASLDSLDLRVNQALFAKQKKGEEVESECYDESGKEKVKIVVHDNDTDWFDYDDYNECNLSSLRHQACAVKILPLLSAANFKYYRDTDSGAGSYTNPSDSNSIEPFGNEPSHNCLINSSEPSDVASDASEEKKSKDVKFSNEFIVKDMLLKWTCEGRNLLLKYIHQVSFTKERGSVLCYESFSKVQRIVESGQSNGSDNDSYTNTEPLSTAKTDLSDKLFENQEEYLSSDESVRNFFEELRKIKLIDENKKECNQDYLVKLLSPQIQLITHPQSDTLMLVTTPLIELQILSLGEVNDFDGIGYKHTTLETRYGTLLNNANVFCLQKSQIENGKLPRSIFNDSSYGSLELWPPFLSAEGMEDEAMLDLQLLEDTSIVIRYDRMNRLLRSNETKNDKLSVDVPSVVTSVNSKEFLSSYKIAMELLLYVEPVNKELREKIHKFVLATDFSNLKGISKEILEKHQMLNALNDVTRNYYFRRIVLGAAENLELLAVEKATSSLTEQLFLLVKVILTGGSSILDNKEALEWRIQADRLLVTMLDVNQMPFVALSVENVLFRRLNYDERYYNLMEVDKMSAYNLEEQVYFPDLLAPMEQNDDEEASFVRVQWEMYRSVAGIQVFKNFDIQIKPFKLQLEQELGEKVIDYIFPERNVKVFETNTNFEEFTDLQKELFQLSSADGGMLFQNYPTLEEDNTVHEDASSSSSLTRCSTLEEENSVASESNSETNPDSIEKRSISAGNDYLSVMSYRAETFSVFNSIKIQDLVLSITFRGIGVLRLINVSDFVFRVPDLELRNKIWSLLELVNYLKKAVLKALLKHTGSLLGNKLKIRRRRKRIPSIQKNLARIRNM</sequence>
<gene>
    <name evidence="6" type="primary">FMP27</name>
    <name evidence="6" type="ORF">ATY40_BA7503448</name>
</gene>
<dbReference type="InterPro" id="IPR019441">
    <property type="entry name" value="FMP27/BLTP2/Hobbit_GFWDK_RBG"/>
</dbReference>
<protein>
    <submittedName>
        <fullName evidence="6">BA75_03448T0</fullName>
    </submittedName>
</protein>
<reference evidence="6 7" key="1">
    <citation type="submission" date="2016-02" db="EMBL/GenBank/DDBJ databases">
        <title>Comparative genomic and transcriptomic foundation for Pichia pastoris.</title>
        <authorList>
            <person name="Love K.R."/>
            <person name="Shah K.A."/>
            <person name="Whittaker C.A."/>
            <person name="Wu J."/>
            <person name="Bartlett M.C."/>
            <person name="Ma D."/>
            <person name="Leeson R.L."/>
            <person name="Priest M."/>
            <person name="Young S.K."/>
            <person name="Love J.C."/>
        </authorList>
    </citation>
    <scope>NUCLEOTIDE SEQUENCE [LARGE SCALE GENOMIC DNA]</scope>
    <source>
        <strain evidence="6 7">ATCC 28485</strain>
    </source>
</reference>
<feature type="domain" description="FMP27 WPPW motif-containing RBG unit" evidence="5">
    <location>
        <begin position="1686"/>
        <end position="2085"/>
    </location>
</feature>
<dbReference type="InterPro" id="IPR045167">
    <property type="entry name" value="Hobbit"/>
</dbReference>
<dbReference type="PANTHER" id="PTHR15678">
    <property type="entry name" value="ANTIGEN MLAA-22-RELATED"/>
    <property type="match status" value="1"/>
</dbReference>
<dbReference type="SMART" id="SM01214">
    <property type="entry name" value="Fmp27_GFWDK"/>
    <property type="match status" value="1"/>
</dbReference>
<feature type="compositionally biased region" description="Polar residues" evidence="1">
    <location>
        <begin position="1820"/>
        <end position="1829"/>
    </location>
</feature>
<evidence type="ECO:0000256" key="2">
    <source>
        <dbReference type="SAM" id="Phobius"/>
    </source>
</evidence>
<keyword evidence="2" id="KW-0472">Membrane</keyword>
<dbReference type="Proteomes" id="UP000094565">
    <property type="component" value="Chromosome 3"/>
</dbReference>
<dbReference type="InterPro" id="IPR019415">
    <property type="entry name" value="FMP27_SW_RBG"/>
</dbReference>
<dbReference type="Pfam" id="PF10344">
    <property type="entry name" value="Hobbit"/>
    <property type="match status" value="1"/>
</dbReference>
<feature type="compositionally biased region" description="Polar residues" evidence="1">
    <location>
        <begin position="1836"/>
        <end position="1847"/>
    </location>
</feature>
<dbReference type="SMART" id="SM01216">
    <property type="entry name" value="Fmp27_WPPW"/>
    <property type="match status" value="1"/>
</dbReference>
<feature type="domain" description="FMP27 SW motif-containing RBG unit" evidence="4">
    <location>
        <begin position="1160"/>
        <end position="1260"/>
    </location>
</feature>
<proteinExistence type="predicted"/>
<feature type="region of interest" description="Disordered" evidence="1">
    <location>
        <begin position="750"/>
        <end position="774"/>
    </location>
</feature>
<accession>A0A1B2JFJ5</accession>
<evidence type="ECO:0000259" key="3">
    <source>
        <dbReference type="SMART" id="SM01214"/>
    </source>
</evidence>
<evidence type="ECO:0000259" key="5">
    <source>
        <dbReference type="SMART" id="SM01216"/>
    </source>
</evidence>